<keyword evidence="3" id="KW-1185">Reference proteome</keyword>
<evidence type="ECO:0000313" key="3">
    <source>
        <dbReference type="Proteomes" id="UP000299102"/>
    </source>
</evidence>
<dbReference type="Proteomes" id="UP000299102">
    <property type="component" value="Unassembled WGS sequence"/>
</dbReference>
<dbReference type="EMBL" id="BGZK01001637">
    <property type="protein sequence ID" value="GBP83752.1"/>
    <property type="molecule type" value="Genomic_DNA"/>
</dbReference>
<accession>A0A4C1Z8X7</accession>
<protein>
    <submittedName>
        <fullName evidence="2">Uncharacterized protein</fullName>
    </submittedName>
</protein>
<gene>
    <name evidence="2" type="ORF">EVAR_65967_1</name>
</gene>
<name>A0A4C1Z8X7_EUMVA</name>
<feature type="compositionally biased region" description="Basic residues" evidence="1">
    <location>
        <begin position="126"/>
        <end position="135"/>
    </location>
</feature>
<sequence>MFRSSSERVYAEKCGNADGGAALQPPPIYRLSLRVAFGALRFKLEPVYTSGRGLLPAAFYRYSFNRIALKSYISDAASDNTGAGPISVGRTNLRTDANQIRRARARRAEGRPHATARQREPARQTGRVHCRRRATRAPSTVSDVI</sequence>
<proteinExistence type="predicted"/>
<reference evidence="2 3" key="1">
    <citation type="journal article" date="2019" name="Commun. Biol.">
        <title>The bagworm genome reveals a unique fibroin gene that provides high tensile strength.</title>
        <authorList>
            <person name="Kono N."/>
            <person name="Nakamura H."/>
            <person name="Ohtoshi R."/>
            <person name="Tomita M."/>
            <person name="Numata K."/>
            <person name="Arakawa K."/>
        </authorList>
    </citation>
    <scope>NUCLEOTIDE SEQUENCE [LARGE SCALE GENOMIC DNA]</scope>
</reference>
<comment type="caution">
    <text evidence="2">The sequence shown here is derived from an EMBL/GenBank/DDBJ whole genome shotgun (WGS) entry which is preliminary data.</text>
</comment>
<dbReference type="AlphaFoldDB" id="A0A4C1Z8X7"/>
<evidence type="ECO:0000256" key="1">
    <source>
        <dbReference type="SAM" id="MobiDB-lite"/>
    </source>
</evidence>
<organism evidence="2 3">
    <name type="scientific">Eumeta variegata</name>
    <name type="common">Bagworm moth</name>
    <name type="synonym">Eumeta japonica</name>
    <dbReference type="NCBI Taxonomy" id="151549"/>
    <lineage>
        <taxon>Eukaryota</taxon>
        <taxon>Metazoa</taxon>
        <taxon>Ecdysozoa</taxon>
        <taxon>Arthropoda</taxon>
        <taxon>Hexapoda</taxon>
        <taxon>Insecta</taxon>
        <taxon>Pterygota</taxon>
        <taxon>Neoptera</taxon>
        <taxon>Endopterygota</taxon>
        <taxon>Lepidoptera</taxon>
        <taxon>Glossata</taxon>
        <taxon>Ditrysia</taxon>
        <taxon>Tineoidea</taxon>
        <taxon>Psychidae</taxon>
        <taxon>Oiketicinae</taxon>
        <taxon>Eumeta</taxon>
    </lineage>
</organism>
<feature type="compositionally biased region" description="Basic and acidic residues" evidence="1">
    <location>
        <begin position="106"/>
        <end position="122"/>
    </location>
</feature>
<evidence type="ECO:0000313" key="2">
    <source>
        <dbReference type="EMBL" id="GBP83752.1"/>
    </source>
</evidence>
<feature type="region of interest" description="Disordered" evidence="1">
    <location>
        <begin position="105"/>
        <end position="145"/>
    </location>
</feature>